<feature type="domain" description="TniQ" evidence="1">
    <location>
        <begin position="11"/>
        <end position="162"/>
    </location>
</feature>
<accession>A0ABU4DP15</accession>
<keyword evidence="4" id="KW-1185">Reference proteome</keyword>
<dbReference type="InterPro" id="IPR009492">
    <property type="entry name" value="TniQ"/>
</dbReference>
<evidence type="ECO:0000313" key="3">
    <source>
        <dbReference type="EMBL" id="MDV6374172.1"/>
    </source>
</evidence>
<dbReference type="RefSeq" id="WP_317639490.1">
    <property type="nucleotide sequence ID" value="NZ_JAPMIV010000007.1"/>
</dbReference>
<reference evidence="3 4" key="1">
    <citation type="submission" date="2022-11" db="EMBL/GenBank/DDBJ databases">
        <title>Deinococcus ZS9-10, Low Temperature and Draught-tolerating, UV-resistant Bacteria from Continental Antarctica.</title>
        <authorList>
            <person name="Cheng L."/>
        </authorList>
    </citation>
    <scope>NUCLEOTIDE SEQUENCE [LARGE SCALE GENOMIC DNA]</scope>
    <source>
        <strain evidence="3 4">ZS9-10</strain>
    </source>
</reference>
<feature type="domain" description="Transposon Tn7 transposition protein TnsD C-terminal" evidence="2">
    <location>
        <begin position="215"/>
        <end position="578"/>
    </location>
</feature>
<evidence type="ECO:0000259" key="1">
    <source>
        <dbReference type="Pfam" id="PF06527"/>
    </source>
</evidence>
<dbReference type="EMBL" id="JAPMIV010000007">
    <property type="protein sequence ID" value="MDV6374172.1"/>
    <property type="molecule type" value="Genomic_DNA"/>
</dbReference>
<dbReference type="Pfam" id="PF15978">
    <property type="entry name" value="TnsD"/>
    <property type="match status" value="1"/>
</dbReference>
<organism evidence="3 4">
    <name type="scientific">Deinococcus arenicola</name>
    <dbReference type="NCBI Taxonomy" id="2994950"/>
    <lineage>
        <taxon>Bacteria</taxon>
        <taxon>Thermotogati</taxon>
        <taxon>Deinococcota</taxon>
        <taxon>Deinococci</taxon>
        <taxon>Deinococcales</taxon>
        <taxon>Deinococcaceae</taxon>
        <taxon>Deinococcus</taxon>
    </lineage>
</organism>
<gene>
    <name evidence="3" type="ORF">ORD21_06140</name>
</gene>
<evidence type="ECO:0000259" key="2">
    <source>
        <dbReference type="Pfam" id="PF15978"/>
    </source>
</evidence>
<name>A0ABU4DP15_9DEIO</name>
<dbReference type="Pfam" id="PF06527">
    <property type="entry name" value="TniQ"/>
    <property type="match status" value="1"/>
</dbReference>
<comment type="caution">
    <text evidence="3">The sequence shown here is derived from an EMBL/GenBank/DDBJ whole genome shotgun (WGS) entry which is preliminary data.</text>
</comment>
<dbReference type="Proteomes" id="UP001276150">
    <property type="component" value="Unassembled WGS sequence"/>
</dbReference>
<dbReference type="InterPro" id="IPR032750">
    <property type="entry name" value="TnsD_C"/>
</dbReference>
<sequence>MIYWETIISTLFPQFYPGELCYGAISRYQSRLGLSDAQVQRSLYNQPGMVALADLPTHISILAENLPPWLRMTTKQIIRSHTLFKYYSAFLDDASRDSLTEVMLGSNKGVQSVAGLNKGNFTRRNNFRYCPVCVARDRQEYGEAYWHVVHQATTSWFCYKHRDIPLIDTVLEKTTRSSLRTSYITIESLLIDEIAIETPEIVKQYTSILKDLSSRTAWLFKHSPGIPGRDWIRINNVNIMADMGFAGANHRVDYQALLYLLQRKLPLDLLFLLGLKDDQSDPYAWFYSLFAASDRKMPAPLLIFTSVCDISLSSYFSQKNKSLYLSKYKVAKEERYLCHNKICQSHLDKAGKLISICGKPKKFRIECERCGFIYDTVSRVNLKLGKIYYPGQLWLSELSQLAENFDLSLQDISEKLDSSCDFVERQATVLGIRRFALSGKRKIESLPDYKFHKSREKRDQYRETIIHMIGIKMDNSELRIKETANKEYRFLMEHDRVWLYSNIHIPLRRDKSRKGREDTAQFERILIEGVEKCAEELACENVEGLPSRIVSRNAIIKRLSDMTEYSETAIKQHLIEMPDLLRRIDEHDEGVSGYHIRKLFAVFMMCLDAGELASAKGLLRRAGIKSMYHDEDLIFVAESHVRALEKEQWLKDNSKNFNRKFR</sequence>
<protein>
    <submittedName>
        <fullName evidence="3">TnsD family Tn7-like transposition protein</fullName>
    </submittedName>
</protein>
<evidence type="ECO:0000313" key="4">
    <source>
        <dbReference type="Proteomes" id="UP001276150"/>
    </source>
</evidence>
<proteinExistence type="predicted"/>